<feature type="chain" id="PRO_5024306254" description="Porin" evidence="1">
    <location>
        <begin position="30"/>
        <end position="379"/>
    </location>
</feature>
<sequence>MKQLSSKVVLGISYGIGACALSLASQAQAVEILNVKQGEKQTKVAIGGYGKVDIRHVSGDVAYQDYWLANFPGGAAQDTSHTAFNVKESRVNLTVQHGDIKGFVEVDFYGGGGNEVVSNSSNPRLRHLYIQYKNWMAGQNWTTFMPLHALPESLDFGGPHAGEVFIRQTQLRYTHGAWQFAIENPETNGDGDVGSSVSGVGVTGAQADRDESLPDFIARYNHKADWGMVSVAGLLRKVDQGGLDKTATAFNIAAKINTIGKDDLRFQLTSGDAGRYVAAGITPDIVTAEGKQTAEVESTVAFAIAYRHFWTPKLRSSVFYGSASTDVLERKRSHFGANLITSYNEYLDLGVELGNFSVDDERMQNIDSNYLQFSAKLKF</sequence>
<evidence type="ECO:0000313" key="3">
    <source>
        <dbReference type="Proteomes" id="UP000309186"/>
    </source>
</evidence>
<dbReference type="PROSITE" id="PS51257">
    <property type="entry name" value="PROKAR_LIPOPROTEIN"/>
    <property type="match status" value="1"/>
</dbReference>
<dbReference type="RefSeq" id="WP_138483603.1">
    <property type="nucleotide sequence ID" value="NZ_PPSW01000030.1"/>
</dbReference>
<evidence type="ECO:0000313" key="2">
    <source>
        <dbReference type="EMBL" id="TLX45679.1"/>
    </source>
</evidence>
<protein>
    <recommendedName>
        <fullName evidence="4">Porin</fullName>
    </recommendedName>
</protein>
<organism evidence="2 3">
    <name type="scientific">Pseudoalteromonas phenolica</name>
    <dbReference type="NCBI Taxonomy" id="161398"/>
    <lineage>
        <taxon>Bacteria</taxon>
        <taxon>Pseudomonadati</taxon>
        <taxon>Pseudomonadota</taxon>
        <taxon>Gammaproteobacteria</taxon>
        <taxon>Alteromonadales</taxon>
        <taxon>Pseudoalteromonadaceae</taxon>
        <taxon>Pseudoalteromonas</taxon>
    </lineage>
</organism>
<dbReference type="EMBL" id="PPSW01000030">
    <property type="protein sequence ID" value="TLX45679.1"/>
    <property type="molecule type" value="Genomic_DNA"/>
</dbReference>
<gene>
    <name evidence="2" type="ORF">C1E24_17340</name>
</gene>
<dbReference type="SUPFAM" id="SSF56935">
    <property type="entry name" value="Porins"/>
    <property type="match status" value="1"/>
</dbReference>
<evidence type="ECO:0008006" key="4">
    <source>
        <dbReference type="Google" id="ProtNLM"/>
    </source>
</evidence>
<name>A0A5R9Q0B6_9GAMM</name>
<evidence type="ECO:0000256" key="1">
    <source>
        <dbReference type="SAM" id="SignalP"/>
    </source>
</evidence>
<dbReference type="Pfam" id="PF19577">
    <property type="entry name" value="DcaP"/>
    <property type="match status" value="1"/>
</dbReference>
<comment type="caution">
    <text evidence="2">The sequence shown here is derived from an EMBL/GenBank/DDBJ whole genome shotgun (WGS) entry which is preliminary data.</text>
</comment>
<dbReference type="OrthoDB" id="190887at2"/>
<feature type="signal peptide" evidence="1">
    <location>
        <begin position="1"/>
        <end position="29"/>
    </location>
</feature>
<accession>A0A5R9Q0B6</accession>
<dbReference type="AlphaFoldDB" id="A0A5R9Q0B6"/>
<dbReference type="InterPro" id="IPR045748">
    <property type="entry name" value="DcaP"/>
</dbReference>
<proteinExistence type="predicted"/>
<reference evidence="2 3" key="1">
    <citation type="submission" date="2018-01" db="EMBL/GenBank/DDBJ databases">
        <title>Co-occurrence of chitin degradation, pigmentation and bioactivity in marine Pseudoalteromonas.</title>
        <authorList>
            <person name="Paulsen S."/>
            <person name="Gram L."/>
            <person name="Machado H."/>
        </authorList>
    </citation>
    <scope>NUCLEOTIDE SEQUENCE [LARGE SCALE GENOMIC DNA]</scope>
    <source>
        <strain evidence="2 3">S3663</strain>
    </source>
</reference>
<dbReference type="Proteomes" id="UP000309186">
    <property type="component" value="Unassembled WGS sequence"/>
</dbReference>
<keyword evidence="1" id="KW-0732">Signal</keyword>